<organism evidence="2 3">
    <name type="scientific">Natranaerovirga pectinivora</name>
    <dbReference type="NCBI Taxonomy" id="682400"/>
    <lineage>
        <taxon>Bacteria</taxon>
        <taxon>Bacillati</taxon>
        <taxon>Bacillota</taxon>
        <taxon>Clostridia</taxon>
        <taxon>Lachnospirales</taxon>
        <taxon>Natranaerovirgaceae</taxon>
        <taxon>Natranaerovirga</taxon>
    </lineage>
</organism>
<keyword evidence="3" id="KW-1185">Reference proteome</keyword>
<name>A0A4R3MPI4_9FIRM</name>
<gene>
    <name evidence="2" type="ORF">EDC18_101439</name>
</gene>
<keyword evidence="1" id="KW-0812">Transmembrane</keyword>
<protein>
    <submittedName>
        <fullName evidence="2">Uncharacterized protein</fullName>
    </submittedName>
</protein>
<feature type="transmembrane region" description="Helical" evidence="1">
    <location>
        <begin position="9"/>
        <end position="26"/>
    </location>
</feature>
<keyword evidence="1" id="KW-1133">Transmembrane helix</keyword>
<reference evidence="2 3" key="1">
    <citation type="submission" date="2019-03" db="EMBL/GenBank/DDBJ databases">
        <title>Genomic Encyclopedia of Type Strains, Phase IV (KMG-IV): sequencing the most valuable type-strain genomes for metagenomic binning, comparative biology and taxonomic classification.</title>
        <authorList>
            <person name="Goeker M."/>
        </authorList>
    </citation>
    <scope>NUCLEOTIDE SEQUENCE [LARGE SCALE GENOMIC DNA]</scope>
    <source>
        <strain evidence="2 3">DSM 24629</strain>
    </source>
</reference>
<dbReference type="OrthoDB" id="2567404at2"/>
<evidence type="ECO:0000313" key="3">
    <source>
        <dbReference type="Proteomes" id="UP000294902"/>
    </source>
</evidence>
<dbReference type="AlphaFoldDB" id="A0A4R3MPI4"/>
<proteinExistence type="predicted"/>
<keyword evidence="1" id="KW-0472">Membrane</keyword>
<dbReference type="Proteomes" id="UP000294902">
    <property type="component" value="Unassembled WGS sequence"/>
</dbReference>
<sequence length="133" mass="15259">MFNKKVKKIFLIALIILITIFSGYLLRVDRFGFSQISWEDCLQINGTKYYGGADKTLVDSADIENEIGEVKFNVSKKVNNPRYRFRNGDATFIEKGTEIYSIKNKNASVAVKIEGVYYMYIEKTLEGMKDALM</sequence>
<dbReference type="RefSeq" id="WP_132249785.1">
    <property type="nucleotide sequence ID" value="NZ_SMAL01000001.1"/>
</dbReference>
<comment type="caution">
    <text evidence="2">The sequence shown here is derived from an EMBL/GenBank/DDBJ whole genome shotgun (WGS) entry which is preliminary data.</text>
</comment>
<evidence type="ECO:0000313" key="2">
    <source>
        <dbReference type="EMBL" id="TCT17141.1"/>
    </source>
</evidence>
<accession>A0A4R3MPI4</accession>
<evidence type="ECO:0000256" key="1">
    <source>
        <dbReference type="SAM" id="Phobius"/>
    </source>
</evidence>
<dbReference type="EMBL" id="SMAL01000001">
    <property type="protein sequence ID" value="TCT17141.1"/>
    <property type="molecule type" value="Genomic_DNA"/>
</dbReference>